<feature type="domain" description="Sieve element occlusion N-terminal" evidence="1">
    <location>
        <begin position="724"/>
        <end position="756"/>
    </location>
</feature>
<sequence>MASGLPLRHPAQGFNASQQLIKSDRGGMLTMSDDNVMMKQIVGTHAPDGREVDVTPLLHLVEDILKRATLQIDTTLTTSQAHAELDDKAQQINFVSMIDALTYTIDRISCEIAYKALSGTDAHATTLSIFNMLTSYSWDAKLVLTLAAFALNYGEFWLLAQIYSSNQLAKSMAILRQLPNIMEHSGSLKPRFKAINNLIKVMMDVARCVVEFKDLPSSYISNEVTALSTAMAHIPTAVYWTMRSVVACAAQITGLTTMGHEFSVSTTEAWELSTLAHKLNNVLEHLRKQLATCYQHIDERRSIETFQMLKNLFEMIHIDNMKVLKALIYAKDDIQPLIDGSSKKRVHLDVLRRKNVLLLISGLDISNDELSILEQIYNESRQHGARLDSQYEVVWIPVVDHSVQWSDPMKDRFESIQSAMPWFTVYHPSLIEMAVIRFIKEVWHFRNRPILVVLDPQGKVVCPNALHMMWIWGSNAFPFTSFREESLWKEETWRLELLVDGIDPIKEGKYIFLYGGDDIEWVRKFTNNARVVAQAAHIPLEMVYVGKSSKREKTRRLMATITAEKLSYIWEDLTMICFFWTRIESMLYSKIQLGKLDDHDPMTQEIKKLLSYDREGGWAVLTNGSNVVVNGHSTTILPTLEEYELWKNQVPVKGFDLALEDHHRTNHGISHPCCRFDFPMTMGRIPGTMKCPECNRAMEKFSTFLCYHDEVIPDVLFKMPNYVHLRKQLATCYHHIDEKRSIETFQILINLFEMIHIDNMKVLKALIYPKDDIQPLIDGSSKKRVHLDVLRRKNVLLLISGPDISNDEFSILEQIYNESWQHGARLDSQYKVVWIPVVDHSVPWSKPRNDRFESIQSAMPWYTVYHPSLIEMAVIRFIKEVWHFRNRPILVVLDPQGKVVCPNALHMMWIWGSNAFPFTSSREESLWREETWRLELLVDGIDPVILNWIKEGKYIFLYGGDNIEWVRKFTKNARAVAQAAHVPLEMVYVGKSSKRDKIQRVMDIIVAEKLSYMWPDLTMIWFFWTRLESMLYSKIQLGKLDDHDPMMQEIMKLLSYDREGGWAVLSNGSNVVVSGHSTTVLPALIEYDLWKDQVPDKGFDLAFHDHHLKLHDISSLLPL</sequence>
<feature type="domain" description="Sieve element occlusion N-terminal" evidence="1">
    <location>
        <begin position="32"/>
        <end position="317"/>
    </location>
</feature>
<dbReference type="InterPro" id="IPR027942">
    <property type="entry name" value="SEO_N"/>
</dbReference>
<evidence type="ECO:0000259" key="1">
    <source>
        <dbReference type="Pfam" id="PF14576"/>
    </source>
</evidence>
<feature type="domain" description="Sieve element occlusion C-terminal" evidence="2">
    <location>
        <begin position="921"/>
        <end position="1113"/>
    </location>
</feature>
<evidence type="ECO:0000313" key="3">
    <source>
        <dbReference type="EMBL" id="VFU65667.1"/>
    </source>
</evidence>
<dbReference type="Pfam" id="PF14577">
    <property type="entry name" value="SEO_C"/>
    <property type="match status" value="2"/>
</dbReference>
<accession>A0A6N2NJX7</accession>
<feature type="domain" description="Sieve element occlusion C-terminal" evidence="2">
    <location>
        <begin position="483"/>
        <end position="707"/>
    </location>
</feature>
<dbReference type="EMBL" id="CAADRP010002296">
    <property type="protein sequence ID" value="VFU65667.1"/>
    <property type="molecule type" value="Genomic_DNA"/>
</dbReference>
<dbReference type="AlphaFoldDB" id="A0A6N2NJX7"/>
<evidence type="ECO:0000259" key="2">
    <source>
        <dbReference type="Pfam" id="PF14577"/>
    </source>
</evidence>
<dbReference type="GO" id="GO:0010088">
    <property type="term" value="P:phloem development"/>
    <property type="evidence" value="ECO:0007669"/>
    <property type="project" value="InterPro"/>
</dbReference>
<evidence type="ECO:0008006" key="4">
    <source>
        <dbReference type="Google" id="ProtNLM"/>
    </source>
</evidence>
<reference evidence="3" key="1">
    <citation type="submission" date="2019-03" db="EMBL/GenBank/DDBJ databases">
        <authorList>
            <person name="Mank J."/>
            <person name="Almeida P."/>
        </authorList>
    </citation>
    <scope>NUCLEOTIDE SEQUENCE</scope>
    <source>
        <strain evidence="3">78183</strain>
    </source>
</reference>
<organism evidence="3">
    <name type="scientific">Salix viminalis</name>
    <name type="common">Common osier</name>
    <name type="synonym">Basket willow</name>
    <dbReference type="NCBI Taxonomy" id="40686"/>
    <lineage>
        <taxon>Eukaryota</taxon>
        <taxon>Viridiplantae</taxon>
        <taxon>Streptophyta</taxon>
        <taxon>Embryophyta</taxon>
        <taxon>Tracheophyta</taxon>
        <taxon>Spermatophyta</taxon>
        <taxon>Magnoliopsida</taxon>
        <taxon>eudicotyledons</taxon>
        <taxon>Gunneridae</taxon>
        <taxon>Pentapetalae</taxon>
        <taxon>rosids</taxon>
        <taxon>fabids</taxon>
        <taxon>Malpighiales</taxon>
        <taxon>Salicaceae</taxon>
        <taxon>Saliceae</taxon>
        <taxon>Salix</taxon>
    </lineage>
</organism>
<protein>
    <recommendedName>
        <fullName evidence="4">Sieve element occlusion N-terminal domain-containing protein</fullName>
    </recommendedName>
</protein>
<dbReference type="InterPro" id="IPR027944">
    <property type="entry name" value="SEO_C"/>
</dbReference>
<proteinExistence type="predicted"/>
<dbReference type="PANTHER" id="PTHR33232">
    <property type="entry name" value="PROTEIN SIEVE ELEMENT OCCLUSION B-LIKE"/>
    <property type="match status" value="1"/>
</dbReference>
<gene>
    <name evidence="3" type="ORF">SVIM_LOCUS504492</name>
</gene>
<dbReference type="InterPro" id="IPR039299">
    <property type="entry name" value="SEOA"/>
</dbReference>
<dbReference type="Pfam" id="PF14576">
    <property type="entry name" value="SEO_N"/>
    <property type="match status" value="2"/>
</dbReference>
<name>A0A6N2NJX7_SALVM</name>
<dbReference type="PANTHER" id="PTHR33232:SF9">
    <property type="entry name" value="PROTEIN SIEVE ELEMENT OCCLUSION B"/>
    <property type="match status" value="1"/>
</dbReference>